<comment type="similarity">
    <text evidence="9">Belongs to the insect chemoreceptor superfamily. Heteromeric odorant receptor channel (TC 1.A.69) family.</text>
</comment>
<evidence type="ECO:0000256" key="8">
    <source>
        <dbReference type="ARBA" id="ARBA00023224"/>
    </source>
</evidence>
<name>A0A346D3X1_9HYME</name>
<accession>A0A346D3X1</accession>
<evidence type="ECO:0000256" key="7">
    <source>
        <dbReference type="ARBA" id="ARBA00023170"/>
    </source>
</evidence>
<keyword evidence="8 9" id="KW-0807">Transducer</keyword>
<proteinExistence type="evidence at transcript level"/>
<dbReference type="GO" id="GO:0005886">
    <property type="term" value="C:plasma membrane"/>
    <property type="evidence" value="ECO:0007669"/>
    <property type="project" value="UniProtKB-SubCell"/>
</dbReference>
<comment type="caution">
    <text evidence="9">Lacks conserved residue(s) required for the propagation of feature annotation.</text>
</comment>
<dbReference type="Pfam" id="PF02949">
    <property type="entry name" value="7tm_6"/>
    <property type="match status" value="1"/>
</dbReference>
<feature type="transmembrane region" description="Helical" evidence="9">
    <location>
        <begin position="132"/>
        <end position="157"/>
    </location>
</feature>
<keyword evidence="6 9" id="KW-0472">Membrane</keyword>
<evidence type="ECO:0000256" key="2">
    <source>
        <dbReference type="ARBA" id="ARBA00022606"/>
    </source>
</evidence>
<evidence type="ECO:0000256" key="1">
    <source>
        <dbReference type="ARBA" id="ARBA00004141"/>
    </source>
</evidence>
<reference evidence="10" key="1">
    <citation type="journal article" date="2018" name="Insect Mol. Biol.">
        <title>An odorant receptor mediates the attractiveness of cis-jasmone to Campoletis chlorideae, the endoparasitoid of Helicoverpa armigera.</title>
        <authorList>
            <person name="Sun Y.L."/>
            <person name="Dong J.F."/>
            <person name="Ning C."/>
            <person name="Ding P.P."/>
            <person name="Huang L.Q."/>
            <person name="Sun J.G."/>
            <person name="Wang C.Z."/>
        </authorList>
    </citation>
    <scope>NUCLEOTIDE SEQUENCE</scope>
    <source>
        <strain evidence="10">CchlOR15</strain>
    </source>
</reference>
<evidence type="ECO:0000313" key="10">
    <source>
        <dbReference type="EMBL" id="AXM05141.1"/>
    </source>
</evidence>
<evidence type="ECO:0000256" key="3">
    <source>
        <dbReference type="ARBA" id="ARBA00022692"/>
    </source>
</evidence>
<keyword evidence="7 9" id="KW-0675">Receptor</keyword>
<feature type="transmembrane region" description="Helical" evidence="9">
    <location>
        <begin position="293"/>
        <end position="314"/>
    </location>
</feature>
<feature type="transmembrane region" description="Helical" evidence="9">
    <location>
        <begin position="43"/>
        <end position="61"/>
    </location>
</feature>
<evidence type="ECO:0000256" key="9">
    <source>
        <dbReference type="RuleBase" id="RU351113"/>
    </source>
</evidence>
<evidence type="ECO:0000256" key="5">
    <source>
        <dbReference type="ARBA" id="ARBA00022989"/>
    </source>
</evidence>
<organism evidence="10">
    <name type="scientific">Campoletis chlorideae</name>
    <dbReference type="NCBI Taxonomy" id="219166"/>
    <lineage>
        <taxon>Eukaryota</taxon>
        <taxon>Metazoa</taxon>
        <taxon>Ecdysozoa</taxon>
        <taxon>Arthropoda</taxon>
        <taxon>Hexapoda</taxon>
        <taxon>Insecta</taxon>
        <taxon>Pterygota</taxon>
        <taxon>Neoptera</taxon>
        <taxon>Endopterygota</taxon>
        <taxon>Hymenoptera</taxon>
        <taxon>Apocrita</taxon>
        <taxon>Ichneumonoidea</taxon>
        <taxon>Ichneumonidae</taxon>
        <taxon>Campopleginae</taxon>
        <taxon>Dusona group</taxon>
        <taxon>Campoletis</taxon>
    </lineage>
</organism>
<dbReference type="EMBL" id="MG859313">
    <property type="protein sequence ID" value="AXM05141.1"/>
    <property type="molecule type" value="mRNA"/>
</dbReference>
<reference evidence="10" key="2">
    <citation type="submission" date="2018-01" db="EMBL/GenBank/DDBJ databases">
        <authorList>
            <person name="Gaut B.S."/>
            <person name="Morton B.R."/>
            <person name="Clegg M.T."/>
            <person name="Duvall M.R."/>
        </authorList>
    </citation>
    <scope>NUCLEOTIDE SEQUENCE</scope>
    <source>
        <strain evidence="10">CchlOR15</strain>
    </source>
</reference>
<dbReference type="PANTHER" id="PTHR21137">
    <property type="entry name" value="ODORANT RECEPTOR"/>
    <property type="match status" value="1"/>
</dbReference>
<feature type="transmembrane region" description="Helical" evidence="9">
    <location>
        <begin position="73"/>
        <end position="92"/>
    </location>
</feature>
<dbReference type="GO" id="GO:0007165">
    <property type="term" value="P:signal transduction"/>
    <property type="evidence" value="ECO:0007669"/>
    <property type="project" value="UniProtKB-KW"/>
</dbReference>
<keyword evidence="3 9" id="KW-0812">Transmembrane</keyword>
<keyword evidence="5 9" id="KW-1133">Transmembrane helix</keyword>
<comment type="subcellular location">
    <subcellularLocation>
        <location evidence="9">Cell membrane</location>
        <topology evidence="9">Multi-pass membrane protein</topology>
    </subcellularLocation>
    <subcellularLocation>
        <location evidence="1">Membrane</location>
        <topology evidence="1">Multi-pass membrane protein</topology>
    </subcellularLocation>
</comment>
<protein>
    <recommendedName>
        <fullName evidence="9">Odorant receptor</fullName>
    </recommendedName>
</protein>
<dbReference type="GO" id="GO:0004984">
    <property type="term" value="F:olfactory receptor activity"/>
    <property type="evidence" value="ECO:0007669"/>
    <property type="project" value="InterPro"/>
</dbReference>
<dbReference type="PANTHER" id="PTHR21137:SF26">
    <property type="entry name" value="ODORANT RECEPTOR 10A-RELATED"/>
    <property type="match status" value="1"/>
</dbReference>
<feature type="transmembrane region" description="Helical" evidence="9">
    <location>
        <begin position="326"/>
        <end position="345"/>
    </location>
</feature>
<sequence>MPSKASKTNPWNSDTVYDLGLCRMLAQILGIWPLSCQDIFSKIRISIVAVLEISMAINLIREIFADCVMVDEMVNFLALVACSMIAFLKVMVLRMNRTKMELIIKSAVDDWSKIKDSSAREIMKKHAQSGRFVFIFQMVSAFLTVIPLTLAPLPFLVALPADLEGHFENSSSPQNFSNLTSQLYEANDVALPRSLPMGTGCFVHDISSTFYALIYILQVIQLMTTCAGNVGTDVYFFSITMHVCGQFELLKIQFENFGESSDFFTCRQEIRALVKRHNHLIQLSNNFEDTFNILVLAQLSANALHMSLLGIQLLICMKTGNSVGTIPVLMAFYILSLQLFLYSYAGDYLMSQIEKIRYAAYCGCWYDLSPTIVKDLMFIMSRSNRAFNLTAGKVFCMNMDNFKNIFKAMGSYFSVLKIMFDA</sequence>
<dbReference type="AlphaFoldDB" id="A0A346D3X1"/>
<evidence type="ECO:0000256" key="4">
    <source>
        <dbReference type="ARBA" id="ARBA00022725"/>
    </source>
</evidence>
<keyword evidence="4 9" id="KW-0552">Olfaction</keyword>
<keyword evidence="2 9" id="KW-0716">Sensory transduction</keyword>
<dbReference type="GO" id="GO:0005549">
    <property type="term" value="F:odorant binding"/>
    <property type="evidence" value="ECO:0007669"/>
    <property type="project" value="InterPro"/>
</dbReference>
<evidence type="ECO:0000256" key="6">
    <source>
        <dbReference type="ARBA" id="ARBA00023136"/>
    </source>
</evidence>
<dbReference type="InterPro" id="IPR004117">
    <property type="entry name" value="7tm6_olfct_rcpt"/>
</dbReference>